<evidence type="ECO:0000256" key="1">
    <source>
        <dbReference type="SAM" id="MobiDB-lite"/>
    </source>
</evidence>
<dbReference type="AlphaFoldDB" id="A0A3B0SL07"/>
<sequence>MKLFRRSTSEERRADREYDETVNNRMKSVLGRETAHDNADAVEKRLRNMVYGTNKK</sequence>
<protein>
    <submittedName>
        <fullName evidence="2">Uncharacterized protein</fullName>
    </submittedName>
</protein>
<organism evidence="2">
    <name type="scientific">hydrothermal vent metagenome</name>
    <dbReference type="NCBI Taxonomy" id="652676"/>
    <lineage>
        <taxon>unclassified sequences</taxon>
        <taxon>metagenomes</taxon>
        <taxon>ecological metagenomes</taxon>
    </lineage>
</organism>
<dbReference type="EMBL" id="UOEI01000301">
    <property type="protein sequence ID" value="VAW01399.1"/>
    <property type="molecule type" value="Genomic_DNA"/>
</dbReference>
<feature type="region of interest" description="Disordered" evidence="1">
    <location>
        <begin position="1"/>
        <end position="20"/>
    </location>
</feature>
<feature type="compositionally biased region" description="Basic and acidic residues" evidence="1">
    <location>
        <begin position="7"/>
        <end position="16"/>
    </location>
</feature>
<proteinExistence type="predicted"/>
<name>A0A3B0SL07_9ZZZZ</name>
<reference evidence="2" key="1">
    <citation type="submission" date="2018-06" db="EMBL/GenBank/DDBJ databases">
        <authorList>
            <person name="Zhirakovskaya E."/>
        </authorList>
    </citation>
    <scope>NUCLEOTIDE SEQUENCE</scope>
</reference>
<accession>A0A3B0SL07</accession>
<gene>
    <name evidence="2" type="ORF">MNBD_ACTINO01-1374</name>
</gene>
<evidence type="ECO:0000313" key="2">
    <source>
        <dbReference type="EMBL" id="VAW01399.1"/>
    </source>
</evidence>